<reference evidence="15" key="4">
    <citation type="submission" date="2025-05" db="UniProtKB">
        <authorList>
            <consortium name="EnsemblFungi"/>
        </authorList>
    </citation>
    <scope>IDENTIFICATION</scope>
    <source>
        <strain evidence="15">isolate 1-1 / race 1 (BBBD)</strain>
    </source>
</reference>
<dbReference type="SUPFAM" id="SSF54211">
    <property type="entry name" value="Ribosomal protein S5 domain 2-like"/>
    <property type="match status" value="1"/>
</dbReference>
<dbReference type="VEuPathDB" id="FungiDB:PTTG_09902"/>
<dbReference type="GO" id="GO:0010142">
    <property type="term" value="P:farnesyl diphosphate biosynthetic process, mevalonate pathway"/>
    <property type="evidence" value="ECO:0007669"/>
    <property type="project" value="TreeGrafter"/>
</dbReference>
<keyword evidence="10" id="KW-0443">Lipid metabolism</keyword>
<reference evidence="15 16" key="3">
    <citation type="journal article" date="2017" name="G3 (Bethesda)">
        <title>Comparative analysis highlights variable genome content of wheat rusts and divergence of the mating loci.</title>
        <authorList>
            <person name="Cuomo C.A."/>
            <person name="Bakkeren G."/>
            <person name="Khalil H.B."/>
            <person name="Panwar V."/>
            <person name="Joly D."/>
            <person name="Linning R."/>
            <person name="Sakthikumar S."/>
            <person name="Song X."/>
            <person name="Adiconis X."/>
            <person name="Fan L."/>
            <person name="Goldberg J.M."/>
            <person name="Levin J.Z."/>
            <person name="Young S."/>
            <person name="Zeng Q."/>
            <person name="Anikster Y."/>
            <person name="Bruce M."/>
            <person name="Wang M."/>
            <person name="Yin C."/>
            <person name="McCallum B."/>
            <person name="Szabo L.J."/>
            <person name="Hulbert S."/>
            <person name="Chen X."/>
            <person name="Fellers J.P."/>
        </authorList>
    </citation>
    <scope>NUCLEOTIDE SEQUENCE</scope>
    <source>
        <strain evidence="16">Isolate 1-1 / race 1 (BBBD)</strain>
        <strain evidence="15">isolate 1-1 / race 1 (BBBD)</strain>
    </source>
</reference>
<dbReference type="EMBL" id="ADAS02000074">
    <property type="protein sequence ID" value="OAV91842.1"/>
    <property type="molecule type" value="Genomic_DNA"/>
</dbReference>
<evidence type="ECO:0000256" key="8">
    <source>
        <dbReference type="ARBA" id="ARBA00022840"/>
    </source>
</evidence>
<dbReference type="InterPro" id="IPR016005">
    <property type="entry name" value="Erg8"/>
</dbReference>
<dbReference type="GO" id="GO:0005777">
    <property type="term" value="C:peroxisome"/>
    <property type="evidence" value="ECO:0007669"/>
    <property type="project" value="TreeGrafter"/>
</dbReference>
<evidence type="ECO:0000313" key="16">
    <source>
        <dbReference type="Proteomes" id="UP000005240"/>
    </source>
</evidence>
<protein>
    <recommendedName>
        <fullName evidence="3">phosphomevalonate kinase</fullName>
        <ecNumber evidence="3">2.7.4.2</ecNumber>
    </recommendedName>
</protein>
<dbReference type="PIRSF" id="PIRSF017288">
    <property type="entry name" value="PMK_GHMP_euk"/>
    <property type="match status" value="1"/>
</dbReference>
<dbReference type="InterPro" id="IPR035102">
    <property type="entry name" value="Phosphomevalonate_kinase"/>
</dbReference>
<evidence type="ECO:0000313" key="14">
    <source>
        <dbReference type="EMBL" id="OAV91842.1"/>
    </source>
</evidence>
<keyword evidence="6" id="KW-0547">Nucleotide-binding</keyword>
<evidence type="ECO:0000256" key="2">
    <source>
        <dbReference type="ARBA" id="ARBA00006495"/>
    </source>
</evidence>
<keyword evidence="11" id="KW-0753">Steroid metabolism</keyword>
<comment type="similarity">
    <text evidence="2">Belongs to the GHMP kinase family. Mevalonate kinase subfamily.</text>
</comment>
<reference evidence="14" key="1">
    <citation type="submission" date="2009-11" db="EMBL/GenBank/DDBJ databases">
        <authorList>
            <consortium name="The Broad Institute Genome Sequencing Platform"/>
            <person name="Ward D."/>
            <person name="Feldgarden M."/>
            <person name="Earl A."/>
            <person name="Young S.K."/>
            <person name="Zeng Q."/>
            <person name="Koehrsen M."/>
            <person name="Alvarado L."/>
            <person name="Berlin A."/>
            <person name="Bochicchio J."/>
            <person name="Borenstein D."/>
            <person name="Chapman S.B."/>
            <person name="Chen Z."/>
            <person name="Engels R."/>
            <person name="Freedman E."/>
            <person name="Gellesch M."/>
            <person name="Goldberg J."/>
            <person name="Griggs A."/>
            <person name="Gujja S."/>
            <person name="Heilman E."/>
            <person name="Heiman D."/>
            <person name="Hepburn T."/>
            <person name="Howarth C."/>
            <person name="Jen D."/>
            <person name="Larson L."/>
            <person name="Lewis B."/>
            <person name="Mehta T."/>
            <person name="Park D."/>
            <person name="Pearson M."/>
            <person name="Roberts A."/>
            <person name="Saif S."/>
            <person name="Shea T."/>
            <person name="Shenoy N."/>
            <person name="Sisk P."/>
            <person name="Stolte C."/>
            <person name="Sykes S."/>
            <person name="Thomson T."/>
            <person name="Walk T."/>
            <person name="White J."/>
            <person name="Yandava C."/>
            <person name="Izard J."/>
            <person name="Baranova O.V."/>
            <person name="Blanton J.M."/>
            <person name="Tanner A.C."/>
            <person name="Dewhirst F.E."/>
            <person name="Haas B."/>
            <person name="Nusbaum C."/>
            <person name="Birren B."/>
        </authorList>
    </citation>
    <scope>NUCLEOTIDE SEQUENCE [LARGE SCALE GENOMIC DNA]</scope>
    <source>
        <strain evidence="14">1-1 BBBD Race 1</strain>
    </source>
</reference>
<evidence type="ECO:0000256" key="3">
    <source>
        <dbReference type="ARBA" id="ARBA00012958"/>
    </source>
</evidence>
<dbReference type="EC" id="2.7.4.2" evidence="3"/>
<dbReference type="Pfam" id="PF00288">
    <property type="entry name" value="GHMP_kinases_N"/>
    <property type="match status" value="1"/>
</dbReference>
<dbReference type="PANTHER" id="PTHR31814">
    <property type="match status" value="1"/>
</dbReference>
<keyword evidence="5" id="KW-0808">Transferase</keyword>
<keyword evidence="16" id="KW-1185">Reference proteome</keyword>
<dbReference type="InterPro" id="IPR020568">
    <property type="entry name" value="Ribosomal_Su5_D2-typ_SF"/>
</dbReference>
<dbReference type="EnsemblFungi" id="PTTG_09902-t43_1">
    <property type="protein sequence ID" value="PTTG_09902-t43_1-p1"/>
    <property type="gene ID" value="PTTG_09902"/>
</dbReference>
<sequence>MNPQMLTRKQMFHSRETIVSCPGKVLIAGGYLVLDRAYPGIVVGTSSRFYTVIKPAPLLPDESLEQADLKYPQIRLSIRSPQFINAEWSYLISLSAQDHLIVEPDTSSSQNTFVELAVRESLKLSLALQTLDQFILHRPLGKSDQNGRSVNQPYPMTITILGDNDFYSQPRHDDARVAPFNRLNTTLKDVHKTGLGSSAAMVTSLCSAILVHFSPSVDPQSRSTKLLLHNLSQYVHSLAQGKVGSGFDVSAAVYGTHVYRRFSPSCLDGLLASSGDQVDLAPEQLRKALDPKINPSWVDPSTAGAIERFSIPKFTTLLLADVDAGSHTPSMVGKVFKWKNSETEIAGQIWNELSIQNNQIKVAFARLTSLSNMDEKNYLSEVLKLSIDSGFHLQQDPSPVTETDDVRTLFIKVSSISKAIRQLMKKMGSKSNVPIEPDSQTHLLDECERRQGVVGSGVPGAGGYDAIWVLVFTPPPLPASPVAAQVEERSGNILIRNVMDFLNDWPHSSVRVLSPDSWVVGGSSTRKKALTPLGSDDDCHDGDGIMIFNDLKLVDSLKSQLDLFS</sequence>
<keyword evidence="9" id="KW-0752">Steroid biosynthesis</keyword>
<evidence type="ECO:0000256" key="10">
    <source>
        <dbReference type="ARBA" id="ARBA00023098"/>
    </source>
</evidence>
<reference evidence="14" key="2">
    <citation type="submission" date="2016-05" db="EMBL/GenBank/DDBJ databases">
        <title>Comparative analysis highlights variable genome content of wheat rusts and divergence of the mating loci.</title>
        <authorList>
            <person name="Cuomo C.A."/>
            <person name="Bakkeren G."/>
            <person name="Szabo L."/>
            <person name="Khalil H."/>
            <person name="Joly D."/>
            <person name="Goldberg J."/>
            <person name="Young S."/>
            <person name="Zeng Q."/>
            <person name="Fellers J."/>
        </authorList>
    </citation>
    <scope>NUCLEOTIDE SEQUENCE [LARGE SCALE GENOMIC DNA]</scope>
    <source>
        <strain evidence="14">1-1 BBBD Race 1</strain>
    </source>
</reference>
<dbReference type="AlphaFoldDB" id="A0A180GHP4"/>
<gene>
    <name evidence="14" type="ORF">PTTG_09902</name>
</gene>
<evidence type="ECO:0000259" key="13">
    <source>
        <dbReference type="Pfam" id="PF00288"/>
    </source>
</evidence>
<keyword evidence="7" id="KW-0418">Kinase</keyword>
<comment type="pathway">
    <text evidence="1">Isoprenoid biosynthesis; isopentenyl diphosphate biosynthesis via mevalonate pathway; isopentenyl diphosphate from (R)-mevalonate: step 2/3.</text>
</comment>
<evidence type="ECO:0000256" key="7">
    <source>
        <dbReference type="ARBA" id="ARBA00022777"/>
    </source>
</evidence>
<dbReference type="GO" id="GO:0004631">
    <property type="term" value="F:phosphomevalonate kinase activity"/>
    <property type="evidence" value="ECO:0007669"/>
    <property type="project" value="UniProtKB-EC"/>
</dbReference>
<evidence type="ECO:0000313" key="15">
    <source>
        <dbReference type="EnsemblFungi" id="PTTG_09902-t43_1-p1"/>
    </source>
</evidence>
<organism evidence="14">
    <name type="scientific">Puccinia triticina (isolate 1-1 / race 1 (BBBD))</name>
    <name type="common">Brown leaf rust fungus</name>
    <dbReference type="NCBI Taxonomy" id="630390"/>
    <lineage>
        <taxon>Eukaryota</taxon>
        <taxon>Fungi</taxon>
        <taxon>Dikarya</taxon>
        <taxon>Basidiomycota</taxon>
        <taxon>Pucciniomycotina</taxon>
        <taxon>Pucciniomycetes</taxon>
        <taxon>Pucciniales</taxon>
        <taxon>Pucciniaceae</taxon>
        <taxon>Puccinia</taxon>
    </lineage>
</organism>
<dbReference type="STRING" id="630390.A0A180GHP4"/>
<dbReference type="GO" id="GO:0019287">
    <property type="term" value="P:isopentenyl diphosphate biosynthetic process, mevalonate pathway"/>
    <property type="evidence" value="ECO:0007669"/>
    <property type="project" value="UniProtKB-UniPathway"/>
</dbReference>
<dbReference type="InterPro" id="IPR014721">
    <property type="entry name" value="Ribsml_uS5_D2-typ_fold_subgr"/>
</dbReference>
<evidence type="ECO:0000256" key="6">
    <source>
        <dbReference type="ARBA" id="ARBA00022741"/>
    </source>
</evidence>
<dbReference type="GO" id="GO:0006696">
    <property type="term" value="P:ergosterol biosynthetic process"/>
    <property type="evidence" value="ECO:0007669"/>
    <property type="project" value="TreeGrafter"/>
</dbReference>
<keyword evidence="8" id="KW-0067">ATP-binding</keyword>
<name>A0A180GHP4_PUCT1</name>
<evidence type="ECO:0000256" key="11">
    <source>
        <dbReference type="ARBA" id="ARBA00023221"/>
    </source>
</evidence>
<dbReference type="OrthoDB" id="10262935at2759"/>
<proteinExistence type="inferred from homology"/>
<evidence type="ECO:0000256" key="4">
    <source>
        <dbReference type="ARBA" id="ARBA00022516"/>
    </source>
</evidence>
<dbReference type="Gene3D" id="3.30.230.10">
    <property type="match status" value="1"/>
</dbReference>
<dbReference type="Proteomes" id="UP000005240">
    <property type="component" value="Unassembled WGS sequence"/>
</dbReference>
<dbReference type="GO" id="GO:0005524">
    <property type="term" value="F:ATP binding"/>
    <property type="evidence" value="ECO:0007669"/>
    <property type="project" value="UniProtKB-KW"/>
</dbReference>
<dbReference type="InterPro" id="IPR006204">
    <property type="entry name" value="GHMP_kinase_N_dom"/>
</dbReference>
<feature type="domain" description="GHMP kinase N-terminal" evidence="13">
    <location>
        <begin position="192"/>
        <end position="255"/>
    </location>
</feature>
<evidence type="ECO:0000256" key="1">
    <source>
        <dbReference type="ARBA" id="ARBA00005017"/>
    </source>
</evidence>
<comment type="catalytic activity">
    <reaction evidence="12">
        <text>(R)-5-phosphomevalonate + ATP = (R)-5-diphosphomevalonate + ADP</text>
        <dbReference type="Rhea" id="RHEA:16341"/>
        <dbReference type="ChEBI" id="CHEBI:30616"/>
        <dbReference type="ChEBI" id="CHEBI:57557"/>
        <dbReference type="ChEBI" id="CHEBI:58146"/>
        <dbReference type="ChEBI" id="CHEBI:456216"/>
        <dbReference type="EC" id="2.7.4.2"/>
    </reaction>
    <physiologicalReaction direction="left-to-right" evidence="12">
        <dbReference type="Rhea" id="RHEA:16342"/>
    </physiologicalReaction>
</comment>
<dbReference type="UniPathway" id="UPA00057">
    <property type="reaction ID" value="UER00099"/>
</dbReference>
<keyword evidence="4" id="KW-0444">Lipid biosynthesis</keyword>
<dbReference type="PANTHER" id="PTHR31814:SF2">
    <property type="entry name" value="PHOSPHOMEVALONATE KINASE"/>
    <property type="match status" value="1"/>
</dbReference>
<evidence type="ECO:0000256" key="5">
    <source>
        <dbReference type="ARBA" id="ARBA00022679"/>
    </source>
</evidence>
<evidence type="ECO:0000256" key="12">
    <source>
        <dbReference type="ARBA" id="ARBA00029326"/>
    </source>
</evidence>
<evidence type="ECO:0000256" key="9">
    <source>
        <dbReference type="ARBA" id="ARBA00022955"/>
    </source>
</evidence>
<accession>A0A180GHP4</accession>